<keyword evidence="4" id="KW-1185">Reference proteome</keyword>
<dbReference type="Pfam" id="PF07331">
    <property type="entry name" value="TctB"/>
    <property type="match status" value="1"/>
</dbReference>
<feature type="transmembrane region" description="Helical" evidence="1">
    <location>
        <begin position="40"/>
        <end position="59"/>
    </location>
</feature>
<feature type="domain" description="DUF1468" evidence="2">
    <location>
        <begin position="8"/>
        <end position="140"/>
    </location>
</feature>
<dbReference type="AlphaFoldDB" id="A0A1Q8TBM3"/>
<dbReference type="InterPro" id="IPR009936">
    <property type="entry name" value="DUF1468"/>
</dbReference>
<evidence type="ECO:0000313" key="4">
    <source>
        <dbReference type="Proteomes" id="UP000186806"/>
    </source>
</evidence>
<sequence>MKLAADRLLGIVLIGLAAFVAVQAMQLEVPFSYDPVGPRAFPLGLAILLAVLASVLIVKPGTNEAWPGRQLGVKLLLVLATLLVYALLFTKLGFIITSLLAVASLSRIFGAPWGKALLTGGLMAVVSYFLFAHALGISLPSGYWVEPLL</sequence>
<organism evidence="3 4">
    <name type="scientific">Chromohalobacter japonicus</name>
    <dbReference type="NCBI Taxonomy" id="223900"/>
    <lineage>
        <taxon>Bacteria</taxon>
        <taxon>Pseudomonadati</taxon>
        <taxon>Pseudomonadota</taxon>
        <taxon>Gammaproteobacteria</taxon>
        <taxon>Oceanospirillales</taxon>
        <taxon>Halomonadaceae</taxon>
        <taxon>Chromohalobacter</taxon>
    </lineage>
</organism>
<evidence type="ECO:0000313" key="3">
    <source>
        <dbReference type="EMBL" id="OLO11081.1"/>
    </source>
</evidence>
<name>A0A1Q8TBM3_9GAMM</name>
<gene>
    <name evidence="3" type="ORF">BTW10_11450</name>
</gene>
<dbReference type="RefSeq" id="WP_075369513.1">
    <property type="nucleotide sequence ID" value="NZ_MSDQ01000027.1"/>
</dbReference>
<dbReference type="EMBL" id="MSDQ01000027">
    <property type="protein sequence ID" value="OLO11081.1"/>
    <property type="molecule type" value="Genomic_DNA"/>
</dbReference>
<protein>
    <submittedName>
        <fullName evidence="3">Tricarboxylic transporter</fullName>
    </submittedName>
</protein>
<comment type="caution">
    <text evidence="3">The sequence shown here is derived from an EMBL/GenBank/DDBJ whole genome shotgun (WGS) entry which is preliminary data.</text>
</comment>
<keyword evidence="1" id="KW-1133">Transmembrane helix</keyword>
<keyword evidence="1" id="KW-0812">Transmembrane</keyword>
<reference evidence="3 4" key="1">
    <citation type="submission" date="2016-12" db="EMBL/GenBank/DDBJ databases">
        <title>Draft genome sequences of strains Salinicola socius SMB35, Salinicola sp. MH3R3-1 and Chromohalobacter sp. SMB17 from the Verkhnekamsk potash mining region of Russia.</title>
        <authorList>
            <person name="Mavrodi D.V."/>
            <person name="Olsson B.E."/>
            <person name="Korsakova E.S."/>
            <person name="Pyankova A."/>
            <person name="Mavrodi O.V."/>
            <person name="Plotnikova E.G."/>
        </authorList>
    </citation>
    <scope>NUCLEOTIDE SEQUENCE [LARGE SCALE GENOMIC DNA]</scope>
    <source>
        <strain evidence="3 4">SMB17</strain>
    </source>
</reference>
<evidence type="ECO:0000259" key="2">
    <source>
        <dbReference type="Pfam" id="PF07331"/>
    </source>
</evidence>
<proteinExistence type="predicted"/>
<accession>A0A1Q8TBM3</accession>
<evidence type="ECO:0000256" key="1">
    <source>
        <dbReference type="SAM" id="Phobius"/>
    </source>
</evidence>
<dbReference type="STRING" id="223900.GCA_000821045_00400"/>
<feature type="transmembrane region" description="Helical" evidence="1">
    <location>
        <begin position="71"/>
        <end position="88"/>
    </location>
</feature>
<feature type="transmembrane region" description="Helical" evidence="1">
    <location>
        <begin position="117"/>
        <end position="139"/>
    </location>
</feature>
<dbReference type="Proteomes" id="UP000186806">
    <property type="component" value="Unassembled WGS sequence"/>
</dbReference>
<keyword evidence="1" id="KW-0472">Membrane</keyword>